<dbReference type="Pfam" id="PF00156">
    <property type="entry name" value="Pribosyltran"/>
    <property type="match status" value="1"/>
</dbReference>
<proteinExistence type="inferred from homology"/>
<evidence type="ECO:0000256" key="3">
    <source>
        <dbReference type="ARBA" id="ARBA00022727"/>
    </source>
</evidence>
<dbReference type="SUPFAM" id="SSF53271">
    <property type="entry name" value="PRTase-like"/>
    <property type="match status" value="2"/>
</dbReference>
<feature type="domain" description="Ribose-phosphate pyrophosphokinase N-terminal" evidence="11">
    <location>
        <begin position="13"/>
        <end position="122"/>
    </location>
</feature>
<dbReference type="Pfam" id="PF13793">
    <property type="entry name" value="Pribosyltran_N"/>
    <property type="match status" value="1"/>
</dbReference>
<dbReference type="EMBL" id="JABRWM010000006">
    <property type="protein sequence ID" value="NRF22076.1"/>
    <property type="molecule type" value="Genomic_DNA"/>
</dbReference>
<evidence type="ECO:0000256" key="6">
    <source>
        <dbReference type="ARBA" id="ARBA00022840"/>
    </source>
</evidence>
<dbReference type="PANTHER" id="PTHR10210:SF32">
    <property type="entry name" value="RIBOSE-PHOSPHATE PYROPHOSPHOKINASE 2"/>
    <property type="match status" value="1"/>
</dbReference>
<comment type="similarity">
    <text evidence="8">Belongs to the ribose-phosphate pyrophosphokinase family.</text>
</comment>
<dbReference type="EC" id="2.7.6.1" evidence="1"/>
<keyword evidence="5" id="KW-0418">Kinase</keyword>
<sequence length="340" mass="36994">MLGKHDAARRLILPMPGNEAFGQSLANHGGWELAAIETRRFPDGETYLRIISEVRGKAVDIVSTLARPDEDFLRLIFAADAARDLGASSVNLIAPYLSYMRQDRRFVAGEAITSRSFARLVSSSFDRLITVDPHLHRYPSLSDLYSIPATTLHAAPLLADWIAGNVERPIIIGPDEESEQWVSAVAEQIGAPHAVLRKIRHGDRNVEVALPDLSEWRGRTPVLADDIAASGRTLIEAARQLPDQGFSKPVVAVVHGIFAEDAYERLAPLCSRVVSSDSVAHKSNVVGLAGLIAEAITDTADSERDLVRHRRPPEPLADVTQAGLDSFPASDPPSWTSGVR</sequence>
<dbReference type="GO" id="GO:0006164">
    <property type="term" value="P:purine nucleotide biosynthetic process"/>
    <property type="evidence" value="ECO:0007669"/>
    <property type="project" value="TreeGrafter"/>
</dbReference>
<evidence type="ECO:0000313" key="13">
    <source>
        <dbReference type="Proteomes" id="UP001155820"/>
    </source>
</evidence>
<gene>
    <name evidence="12" type="ORF">FOB26_23765</name>
</gene>
<keyword evidence="3 8" id="KW-0545">Nucleotide biosynthesis</keyword>
<dbReference type="CDD" id="cd06223">
    <property type="entry name" value="PRTases_typeI"/>
    <property type="match status" value="1"/>
</dbReference>
<evidence type="ECO:0000256" key="2">
    <source>
        <dbReference type="ARBA" id="ARBA00022679"/>
    </source>
</evidence>
<evidence type="ECO:0000313" key="12">
    <source>
        <dbReference type="EMBL" id="NRF22076.1"/>
    </source>
</evidence>
<feature type="domain" description="Phosphoribosyltransferase" evidence="10">
    <location>
        <begin position="142"/>
        <end position="248"/>
    </location>
</feature>
<dbReference type="Proteomes" id="UP001155820">
    <property type="component" value="Unassembled WGS sequence"/>
</dbReference>
<dbReference type="AlphaFoldDB" id="A0AA44J1Q0"/>
<evidence type="ECO:0000256" key="7">
    <source>
        <dbReference type="ARBA" id="ARBA00049535"/>
    </source>
</evidence>
<dbReference type="GO" id="GO:0016301">
    <property type="term" value="F:kinase activity"/>
    <property type="evidence" value="ECO:0007669"/>
    <property type="project" value="UniProtKB-KW"/>
</dbReference>
<accession>A0AA44J1Q0</accession>
<dbReference type="InterPro" id="IPR000836">
    <property type="entry name" value="PRTase_dom"/>
</dbReference>
<protein>
    <recommendedName>
        <fullName evidence="1">ribose-phosphate diphosphokinase</fullName>
        <ecNumber evidence="1">2.7.6.1</ecNumber>
    </recommendedName>
</protein>
<dbReference type="GO" id="GO:0004749">
    <property type="term" value="F:ribose phosphate diphosphokinase activity"/>
    <property type="evidence" value="ECO:0007669"/>
    <property type="project" value="UniProtKB-EC"/>
</dbReference>
<dbReference type="PANTHER" id="PTHR10210">
    <property type="entry name" value="RIBOSE-PHOSPHATE DIPHOSPHOKINASE FAMILY MEMBER"/>
    <property type="match status" value="1"/>
</dbReference>
<evidence type="ECO:0000256" key="9">
    <source>
        <dbReference type="SAM" id="MobiDB-lite"/>
    </source>
</evidence>
<evidence type="ECO:0000256" key="4">
    <source>
        <dbReference type="ARBA" id="ARBA00022741"/>
    </source>
</evidence>
<feature type="region of interest" description="Disordered" evidence="9">
    <location>
        <begin position="310"/>
        <end position="340"/>
    </location>
</feature>
<keyword evidence="2" id="KW-0808">Transferase</keyword>
<dbReference type="GO" id="GO:0005524">
    <property type="term" value="F:ATP binding"/>
    <property type="evidence" value="ECO:0007669"/>
    <property type="project" value="UniProtKB-KW"/>
</dbReference>
<dbReference type="Gene3D" id="3.40.50.2020">
    <property type="match status" value="2"/>
</dbReference>
<evidence type="ECO:0000259" key="11">
    <source>
        <dbReference type="Pfam" id="PF13793"/>
    </source>
</evidence>
<dbReference type="NCBIfam" id="TIGR01251">
    <property type="entry name" value="ribP_PPkin"/>
    <property type="match status" value="1"/>
</dbReference>
<comment type="catalytic activity">
    <reaction evidence="7">
        <text>D-ribose 5-phosphate + ATP = 5-phospho-alpha-D-ribose 1-diphosphate + AMP + H(+)</text>
        <dbReference type="Rhea" id="RHEA:15609"/>
        <dbReference type="ChEBI" id="CHEBI:15378"/>
        <dbReference type="ChEBI" id="CHEBI:30616"/>
        <dbReference type="ChEBI" id="CHEBI:58017"/>
        <dbReference type="ChEBI" id="CHEBI:78346"/>
        <dbReference type="ChEBI" id="CHEBI:456215"/>
        <dbReference type="EC" id="2.7.6.1"/>
    </reaction>
</comment>
<evidence type="ECO:0000256" key="8">
    <source>
        <dbReference type="RuleBase" id="RU004324"/>
    </source>
</evidence>
<dbReference type="GO" id="GO:0000287">
    <property type="term" value="F:magnesium ion binding"/>
    <property type="evidence" value="ECO:0007669"/>
    <property type="project" value="InterPro"/>
</dbReference>
<dbReference type="SMART" id="SM01400">
    <property type="entry name" value="Pribosyltran_N"/>
    <property type="match status" value="1"/>
</dbReference>
<name>A0AA44J1Q0_9HYPH</name>
<dbReference type="GO" id="GO:0005737">
    <property type="term" value="C:cytoplasm"/>
    <property type="evidence" value="ECO:0007669"/>
    <property type="project" value="TreeGrafter"/>
</dbReference>
<dbReference type="InterPro" id="IPR029057">
    <property type="entry name" value="PRTase-like"/>
</dbReference>
<keyword evidence="4" id="KW-0547">Nucleotide-binding</keyword>
<evidence type="ECO:0000256" key="1">
    <source>
        <dbReference type="ARBA" id="ARBA00013247"/>
    </source>
</evidence>
<dbReference type="RefSeq" id="WP_035227393.1">
    <property type="nucleotide sequence ID" value="NZ_JABRWM010000006.1"/>
</dbReference>
<dbReference type="NCBIfam" id="NF005537">
    <property type="entry name" value="PRK07199.1"/>
    <property type="match status" value="1"/>
</dbReference>
<keyword evidence="13" id="KW-1185">Reference proteome</keyword>
<reference evidence="12" key="1">
    <citation type="submission" date="2019-07" db="EMBL/GenBank/DDBJ databases">
        <title>FDA dAtabase for Regulatory Grade micrObial Sequences (FDA-ARGOS): Supporting development and validation of Infectious Disease Dx tests.</title>
        <authorList>
            <person name="Bachman M."/>
            <person name="Young C."/>
            <person name="Tallon L."/>
            <person name="Sadzewicz L."/>
            <person name="Vavikolanu K."/>
            <person name="Mehta A."/>
            <person name="Aluvathingal J."/>
            <person name="Nadendla S."/>
            <person name="Nandy P."/>
            <person name="Geyer C."/>
            <person name="Yan Y."/>
            <person name="Sichtig H."/>
        </authorList>
    </citation>
    <scope>NUCLEOTIDE SEQUENCE</scope>
    <source>
        <strain evidence="12">FDAARGOS_618</strain>
    </source>
</reference>
<evidence type="ECO:0000259" key="10">
    <source>
        <dbReference type="Pfam" id="PF00156"/>
    </source>
</evidence>
<keyword evidence="6" id="KW-0067">ATP-binding</keyword>
<dbReference type="InterPro" id="IPR029099">
    <property type="entry name" value="Pribosyltran_N"/>
</dbReference>
<dbReference type="InterPro" id="IPR005946">
    <property type="entry name" value="Rib-P_diPkinase"/>
</dbReference>
<evidence type="ECO:0000256" key="5">
    <source>
        <dbReference type="ARBA" id="ARBA00022777"/>
    </source>
</evidence>
<dbReference type="GO" id="GO:0006015">
    <property type="term" value="P:5-phosphoribose 1-diphosphate biosynthetic process"/>
    <property type="evidence" value="ECO:0007669"/>
    <property type="project" value="TreeGrafter"/>
</dbReference>
<organism evidence="12 13">
    <name type="scientific">Agrobacterium pusense</name>
    <dbReference type="NCBI Taxonomy" id="648995"/>
    <lineage>
        <taxon>Bacteria</taxon>
        <taxon>Pseudomonadati</taxon>
        <taxon>Pseudomonadota</taxon>
        <taxon>Alphaproteobacteria</taxon>
        <taxon>Hyphomicrobiales</taxon>
        <taxon>Rhizobiaceae</taxon>
        <taxon>Rhizobium/Agrobacterium group</taxon>
        <taxon>Agrobacterium</taxon>
    </lineage>
</organism>
<comment type="caution">
    <text evidence="12">The sequence shown here is derived from an EMBL/GenBank/DDBJ whole genome shotgun (WGS) entry which is preliminary data.</text>
</comment>
<dbReference type="GO" id="GO:0002189">
    <property type="term" value="C:ribose phosphate diphosphokinase complex"/>
    <property type="evidence" value="ECO:0007669"/>
    <property type="project" value="TreeGrafter"/>
</dbReference>